<dbReference type="KEGG" id="sroi:IAG44_04030"/>
<evidence type="ECO:0000313" key="1">
    <source>
        <dbReference type="EMBL" id="QNP75571.1"/>
    </source>
</evidence>
<protein>
    <submittedName>
        <fullName evidence="1">Uncharacterized protein</fullName>
    </submittedName>
</protein>
<name>A0A7H0IS05_9ACTN</name>
<keyword evidence="2" id="KW-1185">Reference proteome</keyword>
<dbReference type="AlphaFoldDB" id="A0A7H0IS05"/>
<accession>A0A7H0IS05</accession>
<reference evidence="1 2" key="1">
    <citation type="submission" date="2020-08" db="EMBL/GenBank/DDBJ databases">
        <title>A novel species.</title>
        <authorList>
            <person name="Gao J."/>
        </authorList>
    </citation>
    <scope>NUCLEOTIDE SEQUENCE [LARGE SCALE GENOMIC DNA]</scope>
    <source>
        <strain evidence="1 2">CRXT-G-22</strain>
    </source>
</reference>
<organism evidence="1 2">
    <name type="scientific">Streptomyces roseirectus</name>
    <dbReference type="NCBI Taxonomy" id="2768066"/>
    <lineage>
        <taxon>Bacteria</taxon>
        <taxon>Bacillati</taxon>
        <taxon>Actinomycetota</taxon>
        <taxon>Actinomycetes</taxon>
        <taxon>Kitasatosporales</taxon>
        <taxon>Streptomycetaceae</taxon>
        <taxon>Streptomyces</taxon>
    </lineage>
</organism>
<dbReference type="Proteomes" id="UP000516052">
    <property type="component" value="Chromosome"/>
</dbReference>
<proteinExistence type="predicted"/>
<gene>
    <name evidence="1" type="ORF">IAG44_04030</name>
</gene>
<sequence length="384" mass="42504">MDVVTKPSLSPGRVDELVALSGDLKGELVAFAQGPRYARRLDAVLDEAADRHGFLDETTAVAAIDHFALQHRLSDGSTVVERFAERRRPALSPEERAMVLGWRDVVEGIFEVRRGGALHNLLDDLVYEVRSTMGPRALRALRPGMFTVARLVPLHPDTDVRLVSGHLTTYPRGDGPELARAAAQAVAADPRLLCRNPELLRQGWETQAAARADFVELFGTDLLVLPPAEARERLREYHRRRLAKIPGGAGGVSLDELSALPEGLRDADTVAVYFDETEGLCYYADFGLLDDLFTRPSSAGLAVLRRYLDDESVSPAVVQRLVRRHPDTADTVFRKLLRKPAFTWEADGEALLRRRKKSHYAREPLPGFTPVGSRLAELLRGPGK</sequence>
<dbReference type="EMBL" id="CP060828">
    <property type="protein sequence ID" value="QNP75571.1"/>
    <property type="molecule type" value="Genomic_DNA"/>
</dbReference>
<evidence type="ECO:0000313" key="2">
    <source>
        <dbReference type="Proteomes" id="UP000516052"/>
    </source>
</evidence>